<keyword evidence="3" id="KW-1185">Reference proteome</keyword>
<evidence type="ECO:0000313" key="2">
    <source>
        <dbReference type="EMBL" id="CAF4632142.1"/>
    </source>
</evidence>
<evidence type="ECO:0000313" key="1">
    <source>
        <dbReference type="EMBL" id="CAF1667734.1"/>
    </source>
</evidence>
<evidence type="ECO:0000313" key="3">
    <source>
        <dbReference type="Proteomes" id="UP000663829"/>
    </source>
</evidence>
<gene>
    <name evidence="1" type="ORF">GPM918_LOCUS46209</name>
    <name evidence="2" type="ORF">SRO942_LOCUS49883</name>
</gene>
<reference evidence="1" key="1">
    <citation type="submission" date="2021-02" db="EMBL/GenBank/DDBJ databases">
        <authorList>
            <person name="Nowell W R."/>
        </authorList>
    </citation>
    <scope>NUCLEOTIDE SEQUENCE</scope>
</reference>
<dbReference type="Proteomes" id="UP000663829">
    <property type="component" value="Unassembled WGS sequence"/>
</dbReference>
<dbReference type="Proteomes" id="UP000681722">
    <property type="component" value="Unassembled WGS sequence"/>
</dbReference>
<dbReference type="EMBL" id="CAJOBC010136938">
    <property type="protein sequence ID" value="CAF4632142.1"/>
    <property type="molecule type" value="Genomic_DNA"/>
</dbReference>
<dbReference type="EMBL" id="CAJNOQ010059256">
    <property type="protein sequence ID" value="CAF1667734.1"/>
    <property type="molecule type" value="Genomic_DNA"/>
</dbReference>
<comment type="caution">
    <text evidence="1">The sequence shown here is derived from an EMBL/GenBank/DDBJ whole genome shotgun (WGS) entry which is preliminary data.</text>
</comment>
<dbReference type="InterPro" id="IPR028944">
    <property type="entry name" value="PRTase_ComF-like"/>
</dbReference>
<feature type="non-terminal residue" evidence="1">
    <location>
        <position position="1"/>
    </location>
</feature>
<dbReference type="OrthoDB" id="9986683at2759"/>
<organism evidence="1 3">
    <name type="scientific">Didymodactylos carnosus</name>
    <dbReference type="NCBI Taxonomy" id="1234261"/>
    <lineage>
        <taxon>Eukaryota</taxon>
        <taxon>Metazoa</taxon>
        <taxon>Spiralia</taxon>
        <taxon>Gnathifera</taxon>
        <taxon>Rotifera</taxon>
        <taxon>Eurotatoria</taxon>
        <taxon>Bdelloidea</taxon>
        <taxon>Philodinida</taxon>
        <taxon>Philodinidae</taxon>
        <taxon>Didymodactylos</taxon>
    </lineage>
</organism>
<accession>A0A816FYE5</accession>
<evidence type="ECO:0008006" key="4">
    <source>
        <dbReference type="Google" id="ProtNLM"/>
    </source>
</evidence>
<name>A0A816FYE5_9BILA</name>
<dbReference type="Pfam" id="PF15610">
    <property type="entry name" value="PRTase_3"/>
    <property type="match status" value="1"/>
</dbReference>
<proteinExistence type="predicted"/>
<sequence length="80" mass="9430">MNDERYFIDKTALDNKYLILIDDIRITGMHEKNLVDLLTKSTIRNSRIFLYYAELVNDNIPSSFEHELNTCYVKSLSNIL</sequence>
<dbReference type="AlphaFoldDB" id="A0A816FYE5"/>
<protein>
    <recommendedName>
        <fullName evidence="4">Phosphoribosyltransferase domain-containing protein</fullName>
    </recommendedName>
</protein>